<reference evidence="3" key="1">
    <citation type="submission" date="2016-10" db="EMBL/GenBank/DDBJ databases">
        <title>Pseudomonas frederiksbergensis ERGS4:02 complete genome.</title>
        <authorList>
            <person name="Kumar R."/>
            <person name="Acharya V."/>
            <person name="Singh D."/>
        </authorList>
    </citation>
    <scope>NUCLEOTIDE SEQUENCE [LARGE SCALE GENOMIC DNA]</scope>
    <source>
        <strain evidence="3">ERGS4:02</strain>
    </source>
</reference>
<dbReference type="RefSeq" id="WP_071554034.1">
    <property type="nucleotide sequence ID" value="NZ_CP017886.1"/>
</dbReference>
<feature type="signal peptide" evidence="1">
    <location>
        <begin position="1"/>
        <end position="24"/>
    </location>
</feature>
<dbReference type="EMBL" id="CP017886">
    <property type="protein sequence ID" value="APC18131.1"/>
    <property type="molecule type" value="Genomic_DNA"/>
</dbReference>
<keyword evidence="1" id="KW-0732">Signal</keyword>
<sequence>MNQAFTVLSMIAGALSAICWVCSAASKVKTENATTRAAGSTFDDAQISSDGHDVIATLKLQGKWNSAAAVLAAVTMGFQVAASFYPCGC</sequence>
<gene>
    <name evidence="2" type="ORF">BLL42_21265</name>
</gene>
<organism evidence="2 3">
    <name type="scientific">Pseudomonas frederiksbergensis</name>
    <dbReference type="NCBI Taxonomy" id="104087"/>
    <lineage>
        <taxon>Bacteria</taxon>
        <taxon>Pseudomonadati</taxon>
        <taxon>Pseudomonadota</taxon>
        <taxon>Gammaproteobacteria</taxon>
        <taxon>Pseudomonadales</taxon>
        <taxon>Pseudomonadaceae</taxon>
        <taxon>Pseudomonas</taxon>
    </lineage>
</organism>
<dbReference type="GeneID" id="46910809"/>
<evidence type="ECO:0000313" key="3">
    <source>
        <dbReference type="Proteomes" id="UP000182567"/>
    </source>
</evidence>
<name>A0A1J0EQB6_9PSED</name>
<evidence type="ECO:0000313" key="2">
    <source>
        <dbReference type="EMBL" id="APC18131.1"/>
    </source>
</evidence>
<dbReference type="Proteomes" id="UP000182567">
    <property type="component" value="Chromosome"/>
</dbReference>
<proteinExistence type="predicted"/>
<dbReference type="AlphaFoldDB" id="A0A1J0EQB6"/>
<protein>
    <recommendedName>
        <fullName evidence="4">Lipoprotein</fullName>
    </recommendedName>
</protein>
<feature type="chain" id="PRO_5009611045" description="Lipoprotein" evidence="1">
    <location>
        <begin position="25"/>
        <end position="89"/>
    </location>
</feature>
<evidence type="ECO:0000256" key="1">
    <source>
        <dbReference type="SAM" id="SignalP"/>
    </source>
</evidence>
<accession>A0A1J0EQB6</accession>
<evidence type="ECO:0008006" key="4">
    <source>
        <dbReference type="Google" id="ProtNLM"/>
    </source>
</evidence>